<dbReference type="Proteomes" id="UP000235145">
    <property type="component" value="Unassembled WGS sequence"/>
</dbReference>
<reference evidence="1 2" key="1">
    <citation type="journal article" date="2017" name="Nat. Commun.">
        <title>Genome assembly with in vitro proximity ligation data and whole-genome triplication in lettuce.</title>
        <authorList>
            <person name="Reyes-Chin-Wo S."/>
            <person name="Wang Z."/>
            <person name="Yang X."/>
            <person name="Kozik A."/>
            <person name="Arikit S."/>
            <person name="Song C."/>
            <person name="Xia L."/>
            <person name="Froenicke L."/>
            <person name="Lavelle D.O."/>
            <person name="Truco M.J."/>
            <person name="Xia R."/>
            <person name="Zhu S."/>
            <person name="Xu C."/>
            <person name="Xu H."/>
            <person name="Xu X."/>
            <person name="Cox K."/>
            <person name="Korf I."/>
            <person name="Meyers B.C."/>
            <person name="Michelmore R.W."/>
        </authorList>
    </citation>
    <scope>NUCLEOTIDE SEQUENCE [LARGE SCALE GENOMIC DNA]</scope>
    <source>
        <strain evidence="2">cv. Salinas</strain>
        <tissue evidence="1">Seedlings</tissue>
    </source>
</reference>
<name>A0A9R1VGU3_LACSA</name>
<evidence type="ECO:0000313" key="1">
    <source>
        <dbReference type="EMBL" id="KAJ0205049.1"/>
    </source>
</evidence>
<proteinExistence type="predicted"/>
<dbReference type="AlphaFoldDB" id="A0A9R1VGU3"/>
<organism evidence="1 2">
    <name type="scientific">Lactuca sativa</name>
    <name type="common">Garden lettuce</name>
    <dbReference type="NCBI Taxonomy" id="4236"/>
    <lineage>
        <taxon>Eukaryota</taxon>
        <taxon>Viridiplantae</taxon>
        <taxon>Streptophyta</taxon>
        <taxon>Embryophyta</taxon>
        <taxon>Tracheophyta</taxon>
        <taxon>Spermatophyta</taxon>
        <taxon>Magnoliopsida</taxon>
        <taxon>eudicotyledons</taxon>
        <taxon>Gunneridae</taxon>
        <taxon>Pentapetalae</taxon>
        <taxon>asterids</taxon>
        <taxon>campanulids</taxon>
        <taxon>Asterales</taxon>
        <taxon>Asteraceae</taxon>
        <taxon>Cichorioideae</taxon>
        <taxon>Cichorieae</taxon>
        <taxon>Lactucinae</taxon>
        <taxon>Lactuca</taxon>
    </lineage>
</organism>
<sequence length="124" mass="14136">MAIVDRGFVFSSLIPLSVPQFYKREEDREEILVIFTAAVILFQQDAKKLVHVMAAATEDNYEYHGLNNASESLKHAMQRAIGMCLCHLMTGFPLFTAEVDRWFLFASFIPPFVSQFQNLEDVAT</sequence>
<protein>
    <submittedName>
        <fullName evidence="1">Uncharacterized protein</fullName>
    </submittedName>
</protein>
<gene>
    <name evidence="1" type="ORF">LSAT_V11C500287860</name>
</gene>
<comment type="caution">
    <text evidence="1">The sequence shown here is derived from an EMBL/GenBank/DDBJ whole genome shotgun (WGS) entry which is preliminary data.</text>
</comment>
<accession>A0A9R1VGU3</accession>
<evidence type="ECO:0000313" key="2">
    <source>
        <dbReference type="Proteomes" id="UP000235145"/>
    </source>
</evidence>
<dbReference type="EMBL" id="NBSK02000005">
    <property type="protein sequence ID" value="KAJ0205049.1"/>
    <property type="molecule type" value="Genomic_DNA"/>
</dbReference>
<keyword evidence="2" id="KW-1185">Reference proteome</keyword>